<dbReference type="FunFam" id="3.40.630.30:FF:000046">
    <property type="entry name" value="Dopamine N-acetyltransferase"/>
    <property type="match status" value="1"/>
</dbReference>
<comment type="catalytic activity">
    <reaction evidence="5">
        <text>dopamine + (9Z)-octadecenoyl-CoA = N-(9Z-octadecanoyl)-dopamine + CoA + H(+)</text>
        <dbReference type="Rhea" id="RHEA:51380"/>
        <dbReference type="ChEBI" id="CHEBI:15378"/>
        <dbReference type="ChEBI" id="CHEBI:31883"/>
        <dbReference type="ChEBI" id="CHEBI:57287"/>
        <dbReference type="ChEBI" id="CHEBI:57387"/>
        <dbReference type="ChEBI" id="CHEBI:59905"/>
    </reaction>
    <physiologicalReaction direction="left-to-right" evidence="5">
        <dbReference type="Rhea" id="RHEA:51381"/>
    </physiologicalReaction>
</comment>
<name>A0A0N5BLI5_STREA</name>
<evidence type="ECO:0000313" key="15">
    <source>
        <dbReference type="WBParaSite" id="SPAL_0000678100.1"/>
    </source>
</evidence>
<comment type="pathway">
    <text evidence="2">Aromatic compound metabolism; melatonin biosynthesis; melatonin from serotonin: step 1/2.</text>
</comment>
<evidence type="ECO:0000256" key="9">
    <source>
        <dbReference type="ARBA" id="ARBA00051823"/>
    </source>
</evidence>
<keyword evidence="1" id="KW-0808">Transferase</keyword>
<dbReference type="SUPFAM" id="SSF55729">
    <property type="entry name" value="Acyl-CoA N-acyltransferases (Nat)"/>
    <property type="match status" value="1"/>
</dbReference>
<comment type="similarity">
    <text evidence="3">Belongs to the acetyltransferase family. AANAT subfamily.</text>
</comment>
<evidence type="ECO:0000256" key="10">
    <source>
        <dbReference type="ARBA" id="ARBA00052178"/>
    </source>
</evidence>
<comment type="catalytic activity">
    <reaction evidence="7">
        <text>serotonin + (5Z,8Z,11Z,14Z)-eicosatetraenoyl-CoA = N-[(5Z,8Z,11Z,14Z)-eicosatetraenoyl]-serotonin + CoA + H(+)</text>
        <dbReference type="Rhea" id="RHEA:51396"/>
        <dbReference type="ChEBI" id="CHEBI:15378"/>
        <dbReference type="ChEBI" id="CHEBI:57287"/>
        <dbReference type="ChEBI" id="CHEBI:57368"/>
        <dbReference type="ChEBI" id="CHEBI:132255"/>
        <dbReference type="ChEBI" id="CHEBI:350546"/>
    </reaction>
    <physiologicalReaction direction="left-to-right" evidence="7">
        <dbReference type="Rhea" id="RHEA:51397"/>
    </physiologicalReaction>
</comment>
<dbReference type="PANTHER" id="PTHR20905">
    <property type="entry name" value="N-ACETYLTRANSFERASE-RELATED"/>
    <property type="match status" value="1"/>
</dbReference>
<evidence type="ECO:0000313" key="14">
    <source>
        <dbReference type="Proteomes" id="UP000046392"/>
    </source>
</evidence>
<evidence type="ECO:0000256" key="8">
    <source>
        <dbReference type="ARBA" id="ARBA00051711"/>
    </source>
</evidence>
<dbReference type="Proteomes" id="UP000046392">
    <property type="component" value="Unplaced"/>
</dbReference>
<evidence type="ECO:0000256" key="4">
    <source>
        <dbReference type="ARBA" id="ARBA00039114"/>
    </source>
</evidence>
<dbReference type="Pfam" id="PF00583">
    <property type="entry name" value="Acetyltransf_1"/>
    <property type="match status" value="1"/>
</dbReference>
<evidence type="ECO:0000256" key="7">
    <source>
        <dbReference type="ARBA" id="ARBA00051284"/>
    </source>
</evidence>
<dbReference type="WBParaSite" id="SPAL_0000678100.1">
    <property type="protein sequence ID" value="SPAL_0000678100.1"/>
    <property type="gene ID" value="SPAL_0000678100"/>
</dbReference>
<reference evidence="15" key="1">
    <citation type="submission" date="2017-02" db="UniProtKB">
        <authorList>
            <consortium name="WormBaseParasite"/>
        </authorList>
    </citation>
    <scope>IDENTIFICATION</scope>
</reference>
<keyword evidence="14" id="KW-1185">Reference proteome</keyword>
<evidence type="ECO:0000256" key="5">
    <source>
        <dbReference type="ARBA" id="ARBA00050189"/>
    </source>
</evidence>
<comment type="catalytic activity">
    <reaction evidence="12">
        <text>serotonin + acetyl-CoA = N-acetylserotonin + CoA + H(+)</text>
        <dbReference type="Rhea" id="RHEA:25217"/>
        <dbReference type="ChEBI" id="CHEBI:15378"/>
        <dbReference type="ChEBI" id="CHEBI:17697"/>
        <dbReference type="ChEBI" id="CHEBI:57287"/>
        <dbReference type="ChEBI" id="CHEBI:57288"/>
        <dbReference type="ChEBI" id="CHEBI:350546"/>
        <dbReference type="EC" id="2.3.1.87"/>
    </reaction>
    <physiologicalReaction direction="left-to-right" evidence="12">
        <dbReference type="Rhea" id="RHEA:25218"/>
    </physiologicalReaction>
</comment>
<evidence type="ECO:0000256" key="2">
    <source>
        <dbReference type="ARBA" id="ARBA00037926"/>
    </source>
</evidence>
<comment type="catalytic activity">
    <reaction evidence="8">
        <text>dopamine + acetyl-CoA = N-acetyldopamine + CoA + H(+)</text>
        <dbReference type="Rhea" id="RHEA:51388"/>
        <dbReference type="ChEBI" id="CHEBI:15378"/>
        <dbReference type="ChEBI" id="CHEBI:57287"/>
        <dbReference type="ChEBI" id="CHEBI:57288"/>
        <dbReference type="ChEBI" id="CHEBI:59905"/>
        <dbReference type="ChEBI" id="CHEBI:125678"/>
    </reaction>
    <physiologicalReaction direction="left-to-right" evidence="8">
        <dbReference type="Rhea" id="RHEA:51389"/>
    </physiologicalReaction>
</comment>
<dbReference type="GO" id="GO:0004059">
    <property type="term" value="F:aralkylamine N-acetyltransferase activity"/>
    <property type="evidence" value="ECO:0007669"/>
    <property type="project" value="UniProtKB-EC"/>
</dbReference>
<dbReference type="AlphaFoldDB" id="A0A0N5BLI5"/>
<dbReference type="InterPro" id="IPR000182">
    <property type="entry name" value="GNAT_dom"/>
</dbReference>
<evidence type="ECO:0000256" key="11">
    <source>
        <dbReference type="ARBA" id="ARBA00052335"/>
    </source>
</evidence>
<organism evidence="14 15">
    <name type="scientific">Strongyloides papillosus</name>
    <name type="common">Intestinal threadworm</name>
    <dbReference type="NCBI Taxonomy" id="174720"/>
    <lineage>
        <taxon>Eukaryota</taxon>
        <taxon>Metazoa</taxon>
        <taxon>Ecdysozoa</taxon>
        <taxon>Nematoda</taxon>
        <taxon>Chromadorea</taxon>
        <taxon>Rhabditida</taxon>
        <taxon>Tylenchina</taxon>
        <taxon>Panagrolaimomorpha</taxon>
        <taxon>Strongyloidoidea</taxon>
        <taxon>Strongyloididae</taxon>
        <taxon>Strongyloides</taxon>
    </lineage>
</organism>
<dbReference type="InterPro" id="IPR016181">
    <property type="entry name" value="Acyl_CoA_acyltransferase"/>
</dbReference>
<evidence type="ECO:0000256" key="12">
    <source>
        <dbReference type="ARBA" id="ARBA00052491"/>
    </source>
</evidence>
<comment type="catalytic activity">
    <reaction evidence="11">
        <text>dopamine + hexadecanoyl-CoA = N-hexadecanoyl-dopamine + CoA + H(+)</text>
        <dbReference type="Rhea" id="RHEA:51376"/>
        <dbReference type="ChEBI" id="CHEBI:15378"/>
        <dbReference type="ChEBI" id="CHEBI:57287"/>
        <dbReference type="ChEBI" id="CHEBI:57379"/>
        <dbReference type="ChEBI" id="CHEBI:59905"/>
        <dbReference type="ChEBI" id="CHEBI:134058"/>
    </reaction>
    <physiologicalReaction direction="left-to-right" evidence="11">
        <dbReference type="Rhea" id="RHEA:51377"/>
    </physiologicalReaction>
</comment>
<evidence type="ECO:0000256" key="6">
    <source>
        <dbReference type="ARBA" id="ARBA00050849"/>
    </source>
</evidence>
<dbReference type="PROSITE" id="PS51186">
    <property type="entry name" value="GNAT"/>
    <property type="match status" value="1"/>
</dbReference>
<comment type="catalytic activity">
    <reaction evidence="9">
        <text>serotonin + (9Z)-octadecenoyl-CoA = N-(9Z-octadecenoyl)-serotonin + CoA + H(+)</text>
        <dbReference type="Rhea" id="RHEA:51392"/>
        <dbReference type="ChEBI" id="CHEBI:15378"/>
        <dbReference type="ChEBI" id="CHEBI:57287"/>
        <dbReference type="ChEBI" id="CHEBI:57387"/>
        <dbReference type="ChEBI" id="CHEBI:134064"/>
        <dbReference type="ChEBI" id="CHEBI:350546"/>
    </reaction>
    <physiologicalReaction direction="left-to-right" evidence="9">
        <dbReference type="Rhea" id="RHEA:51393"/>
    </physiologicalReaction>
</comment>
<comment type="catalytic activity">
    <reaction evidence="6">
        <text>serotonin + octadecanoyl-CoA = N-octadecanoyl-serotonin + CoA + H(+)</text>
        <dbReference type="Rhea" id="RHEA:51400"/>
        <dbReference type="ChEBI" id="CHEBI:15378"/>
        <dbReference type="ChEBI" id="CHEBI:57287"/>
        <dbReference type="ChEBI" id="CHEBI:57394"/>
        <dbReference type="ChEBI" id="CHEBI:134065"/>
        <dbReference type="ChEBI" id="CHEBI:350546"/>
    </reaction>
    <physiologicalReaction direction="left-to-right" evidence="6">
        <dbReference type="Rhea" id="RHEA:51401"/>
    </physiologicalReaction>
</comment>
<evidence type="ECO:0000256" key="1">
    <source>
        <dbReference type="ARBA" id="ARBA00022679"/>
    </source>
</evidence>
<protein>
    <recommendedName>
        <fullName evidence="4">aralkylamine N-acetyltransferase</fullName>
        <ecNumber evidence="4">2.3.1.87</ecNumber>
    </recommendedName>
</protein>
<evidence type="ECO:0000256" key="3">
    <source>
        <dbReference type="ARBA" id="ARBA00038182"/>
    </source>
</evidence>
<feature type="domain" description="N-acetyltransferase" evidence="13">
    <location>
        <begin position="7"/>
        <end position="213"/>
    </location>
</feature>
<proteinExistence type="inferred from homology"/>
<comment type="catalytic activity">
    <reaction evidence="10">
        <text>serotonin + hexadecanoyl-CoA = N-hexadecanoyl-serotonin + CoA + H(+)</text>
        <dbReference type="Rhea" id="RHEA:51384"/>
        <dbReference type="ChEBI" id="CHEBI:15378"/>
        <dbReference type="ChEBI" id="CHEBI:57287"/>
        <dbReference type="ChEBI" id="CHEBI:57379"/>
        <dbReference type="ChEBI" id="CHEBI:134059"/>
        <dbReference type="ChEBI" id="CHEBI:350546"/>
    </reaction>
    <physiologicalReaction direction="left-to-right" evidence="10">
        <dbReference type="Rhea" id="RHEA:51385"/>
    </physiologicalReaction>
</comment>
<dbReference type="CDD" id="cd04301">
    <property type="entry name" value="NAT_SF"/>
    <property type="match status" value="1"/>
</dbReference>
<evidence type="ECO:0000259" key="13">
    <source>
        <dbReference type="PROSITE" id="PS51186"/>
    </source>
</evidence>
<accession>A0A0N5BLI5</accession>
<sequence length="231" mass="26386">MAEISNITIRYANKDDRKDIVEFLLSDFLVNETLNSSVGLSREDAGEFFTQLTDAGLEGQESCIILNEKNEIIGCRIGCIKNREDKNEEDFLMKEEIINNDGSRKVVTKSSYNKVQLIQAILGHVDSKMWQSLPSHINKIFYIIILSVSKDYTRRGLGEKLTSFGLDELKQKNIQGVFAECSAIKSQNLFSKLGYKCYYSILHSEFVDENNHQIFIAKDDTDSVKIMFKEI</sequence>
<dbReference type="PANTHER" id="PTHR20905:SF30">
    <property type="entry name" value="N-ACETYLTRANSFERASE DOMAIN-CONTAINING PROTEIN"/>
    <property type="match status" value="1"/>
</dbReference>
<dbReference type="Gene3D" id="3.40.630.30">
    <property type="match status" value="1"/>
</dbReference>
<dbReference type="EC" id="2.3.1.87" evidence="4"/>